<evidence type="ECO:0000313" key="2">
    <source>
        <dbReference type="EMBL" id="MBO0361023.1"/>
    </source>
</evidence>
<comment type="caution">
    <text evidence="2">The sequence shown here is derived from an EMBL/GenBank/DDBJ whole genome shotgun (WGS) entry which is preliminary data.</text>
</comment>
<accession>A0A939F0P9</accession>
<evidence type="ECO:0000259" key="1">
    <source>
        <dbReference type="Pfam" id="PF13614"/>
    </source>
</evidence>
<dbReference type="Proteomes" id="UP000664144">
    <property type="component" value="Unassembled WGS sequence"/>
</dbReference>
<dbReference type="PIRSF" id="PIRSF009320">
    <property type="entry name" value="Nuc_binding_HP_1000"/>
    <property type="match status" value="1"/>
</dbReference>
<dbReference type="InterPro" id="IPR025669">
    <property type="entry name" value="AAA_dom"/>
</dbReference>
<dbReference type="CDD" id="cd02042">
    <property type="entry name" value="ParAB_family"/>
    <property type="match status" value="1"/>
</dbReference>
<dbReference type="EMBL" id="JAFLQZ010000029">
    <property type="protein sequence ID" value="MBO0361023.1"/>
    <property type="molecule type" value="Genomic_DNA"/>
</dbReference>
<dbReference type="AlphaFoldDB" id="A0A939F0P9"/>
<dbReference type="SUPFAM" id="SSF52540">
    <property type="entry name" value="P-loop containing nucleoside triphosphate hydrolases"/>
    <property type="match status" value="1"/>
</dbReference>
<dbReference type="InterPro" id="IPR050678">
    <property type="entry name" value="DNA_Partitioning_ATPase"/>
</dbReference>
<keyword evidence="3" id="KW-1185">Reference proteome</keyword>
<dbReference type="Gene3D" id="3.40.50.300">
    <property type="entry name" value="P-loop containing nucleotide triphosphate hydrolases"/>
    <property type="match status" value="1"/>
</dbReference>
<evidence type="ECO:0000313" key="3">
    <source>
        <dbReference type="Proteomes" id="UP000664144"/>
    </source>
</evidence>
<name>A0A939F0P9_9BACT</name>
<dbReference type="PANTHER" id="PTHR13696:SF99">
    <property type="entry name" value="COBYRINIC ACID AC-DIAMIDE SYNTHASE"/>
    <property type="match status" value="1"/>
</dbReference>
<organism evidence="2 3">
    <name type="scientific">Hymenobacter telluris</name>
    <dbReference type="NCBI Taxonomy" id="2816474"/>
    <lineage>
        <taxon>Bacteria</taxon>
        <taxon>Pseudomonadati</taxon>
        <taxon>Bacteroidota</taxon>
        <taxon>Cytophagia</taxon>
        <taxon>Cytophagales</taxon>
        <taxon>Hymenobacteraceae</taxon>
        <taxon>Hymenobacter</taxon>
    </lineage>
</organism>
<protein>
    <submittedName>
        <fullName evidence="2">ParA family protein</fullName>
    </submittedName>
</protein>
<dbReference type="RefSeq" id="WP_206986931.1">
    <property type="nucleotide sequence ID" value="NZ_JAFLQZ010000029.1"/>
</dbReference>
<sequence length="254" mass="27908">MGKIIAFTNQKGGVGKTTSTVNIGAGLAQEGHRVVLVDLDPQCNLTHGLGQRDLKLNVYGALLKEYPLKVYPLLHNLGLVAGSPTISSFEKVKGDELDREFLLKDLLEKLKERCDYILLDCPPALGLITLNAYACADLIYIPLEAQLYATDGLEKVLEMVGRVKRRVNPSLTVGGIFFTRFDTRKILLRETAETIREKYPDLVLTSRIRETIGLGEAPHLGKDIFSYAPTSAGAADYKALVQEILTTKDSIPHG</sequence>
<proteinExistence type="predicted"/>
<gene>
    <name evidence="2" type="ORF">J0X19_23895</name>
</gene>
<feature type="domain" description="AAA" evidence="1">
    <location>
        <begin position="3"/>
        <end position="172"/>
    </location>
</feature>
<dbReference type="InterPro" id="IPR027417">
    <property type="entry name" value="P-loop_NTPase"/>
</dbReference>
<dbReference type="PANTHER" id="PTHR13696">
    <property type="entry name" value="P-LOOP CONTAINING NUCLEOSIDE TRIPHOSPHATE HYDROLASE"/>
    <property type="match status" value="1"/>
</dbReference>
<dbReference type="Pfam" id="PF13614">
    <property type="entry name" value="AAA_31"/>
    <property type="match status" value="1"/>
</dbReference>
<reference evidence="2" key="1">
    <citation type="submission" date="2021-03" db="EMBL/GenBank/DDBJ databases">
        <authorList>
            <person name="Kim M.K."/>
        </authorList>
    </citation>
    <scope>NUCLEOTIDE SEQUENCE</scope>
    <source>
        <strain evidence="2">BT186</strain>
    </source>
</reference>
<dbReference type="FunFam" id="3.40.50.300:FF:000285">
    <property type="entry name" value="Sporulation initiation inhibitor Soj"/>
    <property type="match status" value="1"/>
</dbReference>